<evidence type="ECO:0000256" key="2">
    <source>
        <dbReference type="ARBA" id="ARBA00010139"/>
    </source>
</evidence>
<comment type="caution">
    <text evidence="8">The sequence shown here is derived from an EMBL/GenBank/DDBJ whole genome shotgun (WGS) entry which is preliminary data.</text>
</comment>
<reference evidence="8 9" key="2">
    <citation type="submission" date="2019-08" db="EMBL/GenBank/DDBJ databases">
        <title>Jejuicoccus antrihumi gen. nov., sp. nov., a new member of the family Dermacoccaceae isolated from a cave.</title>
        <authorList>
            <person name="Schumann P."/>
            <person name="Kim I.S."/>
        </authorList>
    </citation>
    <scope>NUCLEOTIDE SEQUENCE [LARGE SCALE GENOMIC DNA]</scope>
    <source>
        <strain evidence="8 9">C5-26</strain>
    </source>
</reference>
<dbReference type="InterPro" id="IPR020946">
    <property type="entry name" value="Flavin_mOase-like"/>
</dbReference>
<dbReference type="OrthoDB" id="5168853at2"/>
<proteinExistence type="inferred from homology"/>
<dbReference type="FunFam" id="3.50.50.60:FF:000228">
    <property type="entry name" value="FAD-containing monooxygenase EthA"/>
    <property type="match status" value="1"/>
</dbReference>
<evidence type="ECO:0000256" key="3">
    <source>
        <dbReference type="ARBA" id="ARBA00022630"/>
    </source>
</evidence>
<gene>
    <name evidence="8" type="ORF">FGL98_11560</name>
</gene>
<protein>
    <submittedName>
        <fullName evidence="8">NAD(P)/FAD-dependent oxidoreductase</fullName>
    </submittedName>
</protein>
<evidence type="ECO:0000313" key="8">
    <source>
        <dbReference type="EMBL" id="TWP36080.1"/>
    </source>
</evidence>
<keyword evidence="7" id="KW-0503">Monooxygenase</keyword>
<keyword evidence="5" id="KW-0521">NADP</keyword>
<dbReference type="Pfam" id="PF13450">
    <property type="entry name" value="NAD_binding_8"/>
    <property type="match status" value="1"/>
</dbReference>
<keyword evidence="9" id="KW-1185">Reference proteome</keyword>
<evidence type="ECO:0000256" key="1">
    <source>
        <dbReference type="ARBA" id="ARBA00001974"/>
    </source>
</evidence>
<dbReference type="Gene3D" id="3.50.50.60">
    <property type="entry name" value="FAD/NAD(P)-binding domain"/>
    <property type="match status" value="2"/>
</dbReference>
<comment type="cofactor">
    <cofactor evidence="1">
        <name>FAD</name>
        <dbReference type="ChEBI" id="CHEBI:57692"/>
    </cofactor>
</comment>
<sequence length="508" mass="56157">MAQLKDHYDVLVVGAGLSGINAGYRLQTMCPDKDYAIIEARSALGGTWDLFRYPGIRSDSDMYTLGFSFEPWTGDKSIADGADILAYLEDTAHKYGIDERIVYETKLVEAAWSSADARWTLTLQTPDGSCTVTADYTYLCSGYYNYDQGYTPDFDGTDDFTGQIVHPQFWPEGLDAIGKRVVVIGSGATAMTLVPALADGGAQVTMLQRSPTYVISLPAEDAVALALRRRLGPQRAYDITRWKNVLTSLAFYQFCQRAPKAASRVIRKGVMAQLKDTGIDERHFTPRYKPWDQRLCVVPGGDIFKALRSGDVQIVTDTIDRFVPEGVRTTSGQVLPADIVITATGLNMLAAGGATITVDDKEVDLGSRYIYRGLMLEGVPNAAMCIGYTNASWTLRSDLSTRYFCKFINHVSESGYAYGYPTAHRTMAAHPALDLTSGYVQRSLADFPKQGDRRPWFLRQNYVLDRRDTRAADVTQDMTFASPHEVLPRASLDTSRASRKAQDEDLAG</sequence>
<dbReference type="GO" id="GO:0050660">
    <property type="term" value="F:flavin adenine dinucleotide binding"/>
    <property type="evidence" value="ECO:0007669"/>
    <property type="project" value="InterPro"/>
</dbReference>
<dbReference type="RefSeq" id="WP_146316922.1">
    <property type="nucleotide sequence ID" value="NZ_VCQV01000014.1"/>
</dbReference>
<name>A0A563E0L1_9MICO</name>
<dbReference type="EMBL" id="VCQV01000014">
    <property type="protein sequence ID" value="TWP36080.1"/>
    <property type="molecule type" value="Genomic_DNA"/>
</dbReference>
<dbReference type="Proteomes" id="UP000320244">
    <property type="component" value="Unassembled WGS sequence"/>
</dbReference>
<evidence type="ECO:0000256" key="6">
    <source>
        <dbReference type="ARBA" id="ARBA00023002"/>
    </source>
</evidence>
<keyword evidence="4" id="KW-0274">FAD</keyword>
<dbReference type="InterPro" id="IPR036188">
    <property type="entry name" value="FAD/NAD-bd_sf"/>
</dbReference>
<dbReference type="PRINTS" id="PR00411">
    <property type="entry name" value="PNDRDTASEI"/>
</dbReference>
<keyword evidence="6" id="KW-0560">Oxidoreductase</keyword>
<dbReference type="SUPFAM" id="SSF51905">
    <property type="entry name" value="FAD/NAD(P)-binding domain"/>
    <property type="match status" value="2"/>
</dbReference>
<evidence type="ECO:0000313" key="9">
    <source>
        <dbReference type="Proteomes" id="UP000320244"/>
    </source>
</evidence>
<dbReference type="AlphaFoldDB" id="A0A563E0L1"/>
<reference evidence="8 9" key="1">
    <citation type="submission" date="2019-05" db="EMBL/GenBank/DDBJ databases">
        <authorList>
            <person name="Lee S.D."/>
        </authorList>
    </citation>
    <scope>NUCLEOTIDE SEQUENCE [LARGE SCALE GENOMIC DNA]</scope>
    <source>
        <strain evidence="8 9">C5-26</strain>
    </source>
</reference>
<comment type="similarity">
    <text evidence="2">Belongs to the FAD-binding monooxygenase family.</text>
</comment>
<dbReference type="InterPro" id="IPR051820">
    <property type="entry name" value="FAD-binding_MO"/>
</dbReference>
<evidence type="ECO:0000256" key="5">
    <source>
        <dbReference type="ARBA" id="ARBA00022857"/>
    </source>
</evidence>
<dbReference type="GO" id="GO:0004499">
    <property type="term" value="F:N,N-dimethylaniline monooxygenase activity"/>
    <property type="evidence" value="ECO:0007669"/>
    <property type="project" value="InterPro"/>
</dbReference>
<evidence type="ECO:0000256" key="4">
    <source>
        <dbReference type="ARBA" id="ARBA00022827"/>
    </source>
</evidence>
<dbReference type="PANTHER" id="PTHR43872">
    <property type="entry name" value="MONOOXYGENASE, PUTATIVE (AFU_ORTHOLOGUE AFUA_8G02570)-RELATED"/>
    <property type="match status" value="1"/>
</dbReference>
<keyword evidence="3" id="KW-0285">Flavoprotein</keyword>
<dbReference type="Pfam" id="PF00743">
    <property type="entry name" value="FMO-like"/>
    <property type="match status" value="1"/>
</dbReference>
<organism evidence="8 9">
    <name type="scientific">Leekyejoonella antrihumi</name>
    <dbReference type="NCBI Taxonomy" id="1660198"/>
    <lineage>
        <taxon>Bacteria</taxon>
        <taxon>Bacillati</taxon>
        <taxon>Actinomycetota</taxon>
        <taxon>Actinomycetes</taxon>
        <taxon>Micrococcales</taxon>
        <taxon>Dermacoccaceae</taxon>
        <taxon>Leekyejoonella</taxon>
    </lineage>
</organism>
<evidence type="ECO:0000256" key="7">
    <source>
        <dbReference type="ARBA" id="ARBA00023033"/>
    </source>
</evidence>
<accession>A0A563E0L1</accession>
<dbReference type="PANTHER" id="PTHR43872:SF1">
    <property type="entry name" value="MONOOXYGENASE, PUTATIVE (AFU_ORTHOLOGUE AFUA_8G02570)-RELATED"/>
    <property type="match status" value="1"/>
</dbReference>
<dbReference type="GO" id="GO:0050661">
    <property type="term" value="F:NADP binding"/>
    <property type="evidence" value="ECO:0007669"/>
    <property type="project" value="InterPro"/>
</dbReference>